<dbReference type="Gene3D" id="3.40.50.1820">
    <property type="entry name" value="alpha/beta hydrolase"/>
    <property type="match status" value="1"/>
</dbReference>
<dbReference type="Gene3D" id="1.10.1200.10">
    <property type="entry name" value="ACP-like"/>
    <property type="match status" value="1"/>
</dbReference>
<dbReference type="InterPro" id="IPR014030">
    <property type="entry name" value="Ketoacyl_synth_N"/>
</dbReference>
<dbReference type="InterPro" id="IPR050091">
    <property type="entry name" value="PKS_NRPS_Biosynth_Enz"/>
</dbReference>
<dbReference type="Pfam" id="PF00975">
    <property type="entry name" value="Thioesterase"/>
    <property type="match status" value="1"/>
</dbReference>
<dbReference type="InterPro" id="IPR016036">
    <property type="entry name" value="Malonyl_transacylase_ACP-bd"/>
</dbReference>
<dbReference type="SUPFAM" id="SSF53901">
    <property type="entry name" value="Thiolase-like"/>
    <property type="match status" value="1"/>
</dbReference>
<feature type="active site" description="Proton donor; for dehydratase activity" evidence="5">
    <location>
        <position position="1329"/>
    </location>
</feature>
<dbReference type="SMART" id="SM00827">
    <property type="entry name" value="PKS_AT"/>
    <property type="match status" value="1"/>
</dbReference>
<name>A0AAE1CIQ3_9PEZI</name>
<dbReference type="InterPro" id="IPR009081">
    <property type="entry name" value="PP-bd_ACP"/>
</dbReference>
<reference evidence="10" key="2">
    <citation type="submission" date="2023-06" db="EMBL/GenBank/DDBJ databases">
        <authorList>
            <consortium name="Lawrence Berkeley National Laboratory"/>
            <person name="Haridas S."/>
            <person name="Hensen N."/>
            <person name="Bonometti L."/>
            <person name="Westerberg I."/>
            <person name="Brannstrom I.O."/>
            <person name="Guillou S."/>
            <person name="Cros-Aarteil S."/>
            <person name="Calhoun S."/>
            <person name="Kuo A."/>
            <person name="Mondo S."/>
            <person name="Pangilinan J."/>
            <person name="Riley R."/>
            <person name="Labutti K."/>
            <person name="Andreopoulos B."/>
            <person name="Lipzen A."/>
            <person name="Chen C."/>
            <person name="Yanf M."/>
            <person name="Daum C."/>
            <person name="Ng V."/>
            <person name="Clum A."/>
            <person name="Steindorff A."/>
            <person name="Ohm R."/>
            <person name="Martin F."/>
            <person name="Silar P."/>
            <person name="Natvig D."/>
            <person name="Lalanne C."/>
            <person name="Gautier V."/>
            <person name="Ament-Velasquez S.L."/>
            <person name="Kruys A."/>
            <person name="Hutchinson M.I."/>
            <person name="Powell A.J."/>
            <person name="Barry K."/>
            <person name="Miller A.N."/>
            <person name="Grigoriev I.V."/>
            <person name="Debuchy R."/>
            <person name="Gladieux P."/>
            <person name="Thoren M.H."/>
            <person name="Johannesson H."/>
        </authorList>
    </citation>
    <scope>NUCLEOTIDE SEQUENCE</scope>
    <source>
        <strain evidence="10">CBS 314.62</strain>
    </source>
</reference>
<dbReference type="Pfam" id="PF00109">
    <property type="entry name" value="ketoacyl-synt"/>
    <property type="match status" value="1"/>
</dbReference>
<feature type="region of interest" description="Disordered" evidence="6">
    <location>
        <begin position="1421"/>
        <end position="1447"/>
    </location>
</feature>
<feature type="region of interest" description="N-terminal hotdog fold" evidence="5">
    <location>
        <begin position="1114"/>
        <end position="1242"/>
    </location>
</feature>
<dbReference type="SMART" id="SM00825">
    <property type="entry name" value="PKS_KS"/>
    <property type="match status" value="1"/>
</dbReference>
<organism evidence="10 11">
    <name type="scientific">Podospora appendiculata</name>
    <dbReference type="NCBI Taxonomy" id="314037"/>
    <lineage>
        <taxon>Eukaryota</taxon>
        <taxon>Fungi</taxon>
        <taxon>Dikarya</taxon>
        <taxon>Ascomycota</taxon>
        <taxon>Pezizomycotina</taxon>
        <taxon>Sordariomycetes</taxon>
        <taxon>Sordariomycetidae</taxon>
        <taxon>Sordariales</taxon>
        <taxon>Podosporaceae</taxon>
        <taxon>Podospora</taxon>
    </lineage>
</organism>
<protein>
    <submittedName>
        <fullName evidence="10">Beta-ketoacyl synthase</fullName>
    </submittedName>
</protein>
<keyword evidence="1" id="KW-0596">Phosphopantetheine</keyword>
<dbReference type="GO" id="GO:0004312">
    <property type="term" value="F:fatty acid synthase activity"/>
    <property type="evidence" value="ECO:0007669"/>
    <property type="project" value="TreeGrafter"/>
</dbReference>
<sequence>MRLARYGAEVGDGRQQLQISAVSAASVVSVSGPWAGLCVFRARAVADVATAFAHVHGWYHGGEQLEGVVQEVLQDCRRRGVGFSSCGPGMTKPIRSTLDGALFESSGSEELVAWLARHLLVHCVDWHQTAGKIAEDVRGLLEREPGSVVRIVSFGPSSTSLFPPDLQSFGSRVVLEDLSPFKSSGKTRLLSPEHTDSIAIVGMSVNLPRGKGTEQLWETLSQGLNAVQEIPESRFRVSDYHAAEDSHKPRTMAAKHGAFLDDPFTFDNAFFNISPREAKSMDPQQRVLLHAAQEALEDAGYVEDASPSFQRASIGCFVGLATGDYTDNLRDDIDVFYSPGTLRAFHSGRISYFYRLSGPSMVTDTACSSSTVSIYQACRALQNGDCTAAIAGGVHVITSPDMYLGLDRGHFLSPTGGCKPFDASADGYCRAEGCVLFVLKRLSDAVAEGDRIHGVIRDVVVNQSGNSHSITHPHSQTQIDLLNKLLAQTNVHPGSVGVVEAHGTGTQAGDAREVESLRAVFGPHHSAAKPLVLSSIKGNISHCEAASGAAGLAKLVLMLRERKLPVQVGLRNINPLFPDLEASGFVIPRQTMPWNHTQRTPRRAVLNNFGAAGSNASLLLEDWVESPKSQTRSQERSAYVFALSAKSERALHSAVTRHVAFLGKMKADRRPSLKDICYTATARRQVYDHRISLSASSVDDLLTKLQRYKTVGSKPAQKVAATVFVFSGQGAWYQGVGQELMKTSPPFKDIIMNCDKIIRGLGFSSILGMFSNDQVTAEALGEGQQIITSQCACIALEYALAKTFMRWWIIPDYVMGHSLGEYAALCVAGVLTLEDTFRMVATRAKLMVDSCLPDASGMLACNLAAENAQQIISQNNKLADLTIACQNGVADCVVGGPLDEIDIFQQDCKARKVRTKILDVPYAFHTAAMDPILEPLRELGQSVAFGRPAIPVMSNVHGRLLEDDDLTGDYFALHARQPVRFADGLLSLQRGDAKALDGALFLEIGPQPTTLPMLRSSVTSESCTYLGTLKKGQDAWTSISETLAAISLLKTPRAVNWREVFAGSLARVTSLPGHGLEGSKFMIPFKESRPAVDTVAVEPCTPEPEVESRIKTGFKLLPWLNPNASSNGEVVLETELAILEPLISGHDVGGSPICPASVFHELAVEAAQTVLAPPDTQVLVVNGFSFASPLVYLPSQESNIVMVRIRKHESSGADFKITSRSTGDLNEMVHCSGSVSMQALHTNASHWIKDEALVARQSRYFSGVGANYVSSFRTKVLYESIFTRVVKYSPEYRSLVYLNVADSNLEGIGSFEIPFASQTGYITHPVFTDTLLHAAGFVANLAVRSDEIGICSRVGSLEIAYRDLDYSDSFTIYCSLLQTRGAILADTIASNSAGKVVAVVRGMEFKRLRLSTFQQALSRKSALAGADPQPPPSPPPEKLHLATGLDTPPTSGGVVNSPIDALAPEEDAALHATQIRQALKNIVVEVGGFAEHDIDSSYTKSLDELGIDSLMQIEIVSKLARTFPNQTNTINHHALAECETLEALEDMLSSLLAVQLPAPRIKVSGRSQTSDNTTTPFPLSSPPDTQNTLPATLHTTPASNTPTTPLCLFHDGSGQVSMYARMRDHDRTTYGFFDPFFSTPQQRPHRSLHEMAAYYIAHLSHLKHTPLILGGWSFGGILAFETAHQLLQAGFTIRGLILIDAPSPVNHSPLPEKIIASILPTTTTTTTTTSSTSHNLRQEFLSNAALLGTYTPKAYPARGLRTVVLRSREVFDVERVCGPGARYAWLSDRGARDGAVREWEGLVGGKVWTWVREIPGNHFQAFDGGNIGETAAQIWEGCRWIEEAGDDTN</sequence>
<feature type="domain" description="PKS/mFAS DH" evidence="9">
    <location>
        <begin position="1114"/>
        <end position="1414"/>
    </location>
</feature>
<dbReference type="InterPro" id="IPR036736">
    <property type="entry name" value="ACP-like_sf"/>
</dbReference>
<accession>A0AAE1CIQ3</accession>
<evidence type="ECO:0000259" key="7">
    <source>
        <dbReference type="PROSITE" id="PS50075"/>
    </source>
</evidence>
<dbReference type="PROSITE" id="PS52004">
    <property type="entry name" value="KS3_2"/>
    <property type="match status" value="1"/>
</dbReference>
<keyword evidence="11" id="KW-1185">Reference proteome</keyword>
<dbReference type="InterPro" id="IPR049552">
    <property type="entry name" value="PKS_DH_N"/>
</dbReference>
<feature type="compositionally biased region" description="Polar residues" evidence="6">
    <location>
        <begin position="1565"/>
        <end position="1590"/>
    </location>
</feature>
<dbReference type="InterPro" id="IPR042104">
    <property type="entry name" value="PKS_dehydratase_sf"/>
</dbReference>
<evidence type="ECO:0000256" key="2">
    <source>
        <dbReference type="ARBA" id="ARBA00022553"/>
    </source>
</evidence>
<dbReference type="NCBIfam" id="TIGR04532">
    <property type="entry name" value="PT_fungal_PKS"/>
    <property type="match status" value="1"/>
</dbReference>
<keyword evidence="2" id="KW-0597">Phosphoprotein</keyword>
<dbReference type="Pfam" id="PF14765">
    <property type="entry name" value="PS-DH"/>
    <property type="match status" value="1"/>
</dbReference>
<evidence type="ECO:0000259" key="8">
    <source>
        <dbReference type="PROSITE" id="PS52004"/>
    </source>
</evidence>
<dbReference type="PROSITE" id="PS52019">
    <property type="entry name" value="PKS_MFAS_DH"/>
    <property type="match status" value="1"/>
</dbReference>
<dbReference type="CDD" id="cd00833">
    <property type="entry name" value="PKS"/>
    <property type="match status" value="1"/>
</dbReference>
<dbReference type="Gene3D" id="3.40.47.10">
    <property type="match status" value="1"/>
</dbReference>
<dbReference type="Gene3D" id="3.30.70.3290">
    <property type="match status" value="1"/>
</dbReference>
<dbReference type="Gene3D" id="3.40.366.10">
    <property type="entry name" value="Malonyl-Coenzyme A Acyl Carrier Protein, domain 2"/>
    <property type="match status" value="2"/>
</dbReference>
<dbReference type="PROSITE" id="PS50075">
    <property type="entry name" value="CARRIER"/>
    <property type="match status" value="1"/>
</dbReference>
<dbReference type="InterPro" id="IPR001227">
    <property type="entry name" value="Ac_transferase_dom_sf"/>
</dbReference>
<evidence type="ECO:0000256" key="5">
    <source>
        <dbReference type="PROSITE-ProRule" id="PRU01363"/>
    </source>
</evidence>
<dbReference type="SUPFAM" id="SSF53474">
    <property type="entry name" value="alpha/beta-Hydrolases"/>
    <property type="match status" value="1"/>
</dbReference>
<dbReference type="GO" id="GO:0004315">
    <property type="term" value="F:3-oxoacyl-[acyl-carrier-protein] synthase activity"/>
    <property type="evidence" value="ECO:0007669"/>
    <property type="project" value="InterPro"/>
</dbReference>
<dbReference type="Pfam" id="PF00698">
    <property type="entry name" value="Acyl_transf_1"/>
    <property type="match status" value="1"/>
</dbReference>
<dbReference type="Gene3D" id="3.10.129.110">
    <property type="entry name" value="Polyketide synthase dehydratase"/>
    <property type="match status" value="1"/>
</dbReference>
<dbReference type="InterPro" id="IPR014043">
    <property type="entry name" value="Acyl_transferase_dom"/>
</dbReference>
<feature type="region of interest" description="Disordered" evidence="6">
    <location>
        <begin position="1563"/>
        <end position="1590"/>
    </location>
</feature>
<dbReference type="PROSITE" id="PS00012">
    <property type="entry name" value="PHOSPHOPANTETHEINE"/>
    <property type="match status" value="1"/>
</dbReference>
<evidence type="ECO:0000313" key="11">
    <source>
        <dbReference type="Proteomes" id="UP001270362"/>
    </source>
</evidence>
<dbReference type="SUPFAM" id="SSF52151">
    <property type="entry name" value="FabD/lysophospholipase-like"/>
    <property type="match status" value="1"/>
</dbReference>
<gene>
    <name evidence="10" type="ORF">B0T22DRAFT_418636</name>
</gene>
<dbReference type="InterPro" id="IPR020841">
    <property type="entry name" value="PKS_Beta-ketoAc_synthase_dom"/>
</dbReference>
<feature type="active site" description="Proton acceptor; for dehydratase activity" evidence="5">
    <location>
        <position position="1146"/>
    </location>
</feature>
<evidence type="ECO:0000256" key="4">
    <source>
        <dbReference type="ARBA" id="ARBA00023268"/>
    </source>
</evidence>
<proteinExistence type="predicted"/>
<dbReference type="PANTHER" id="PTHR43775">
    <property type="entry name" value="FATTY ACID SYNTHASE"/>
    <property type="match status" value="1"/>
</dbReference>
<feature type="domain" description="Ketosynthase family 3 (KS3)" evidence="8">
    <location>
        <begin position="195"/>
        <end position="622"/>
    </location>
</feature>
<dbReference type="GO" id="GO:0044550">
    <property type="term" value="P:secondary metabolite biosynthetic process"/>
    <property type="evidence" value="ECO:0007669"/>
    <property type="project" value="TreeGrafter"/>
</dbReference>
<evidence type="ECO:0000313" key="10">
    <source>
        <dbReference type="EMBL" id="KAK3695799.1"/>
    </source>
</evidence>
<dbReference type="EMBL" id="JAULSO010000001">
    <property type="protein sequence ID" value="KAK3695799.1"/>
    <property type="molecule type" value="Genomic_DNA"/>
</dbReference>
<evidence type="ECO:0000259" key="9">
    <source>
        <dbReference type="PROSITE" id="PS52019"/>
    </source>
</evidence>
<evidence type="ECO:0000256" key="3">
    <source>
        <dbReference type="ARBA" id="ARBA00022679"/>
    </source>
</evidence>
<dbReference type="Pfam" id="PF21089">
    <property type="entry name" value="PKS_DH_N"/>
    <property type="match status" value="1"/>
</dbReference>
<dbReference type="PANTHER" id="PTHR43775:SF37">
    <property type="entry name" value="SI:DKEY-61P9.11"/>
    <property type="match status" value="1"/>
</dbReference>
<dbReference type="InterPro" id="IPR006162">
    <property type="entry name" value="Ppantetheine_attach_site"/>
</dbReference>
<dbReference type="Pfam" id="PF02801">
    <property type="entry name" value="Ketoacyl-synt_C"/>
    <property type="match status" value="1"/>
</dbReference>
<dbReference type="SUPFAM" id="SSF47336">
    <property type="entry name" value="ACP-like"/>
    <property type="match status" value="1"/>
</dbReference>
<dbReference type="InterPro" id="IPR014031">
    <property type="entry name" value="Ketoacyl_synth_C"/>
</dbReference>
<dbReference type="InterPro" id="IPR001031">
    <property type="entry name" value="Thioesterase"/>
</dbReference>
<reference evidence="10" key="1">
    <citation type="journal article" date="2023" name="Mol. Phylogenet. Evol.">
        <title>Genome-scale phylogeny and comparative genomics of the fungal order Sordariales.</title>
        <authorList>
            <person name="Hensen N."/>
            <person name="Bonometti L."/>
            <person name="Westerberg I."/>
            <person name="Brannstrom I.O."/>
            <person name="Guillou S."/>
            <person name="Cros-Aarteil S."/>
            <person name="Calhoun S."/>
            <person name="Haridas S."/>
            <person name="Kuo A."/>
            <person name="Mondo S."/>
            <person name="Pangilinan J."/>
            <person name="Riley R."/>
            <person name="LaButti K."/>
            <person name="Andreopoulos B."/>
            <person name="Lipzen A."/>
            <person name="Chen C."/>
            <person name="Yan M."/>
            <person name="Daum C."/>
            <person name="Ng V."/>
            <person name="Clum A."/>
            <person name="Steindorff A."/>
            <person name="Ohm R.A."/>
            <person name="Martin F."/>
            <person name="Silar P."/>
            <person name="Natvig D.O."/>
            <person name="Lalanne C."/>
            <person name="Gautier V."/>
            <person name="Ament-Velasquez S.L."/>
            <person name="Kruys A."/>
            <person name="Hutchinson M.I."/>
            <person name="Powell A.J."/>
            <person name="Barry K."/>
            <person name="Miller A.N."/>
            <person name="Grigoriev I.V."/>
            <person name="Debuchy R."/>
            <person name="Gladieux P."/>
            <person name="Hiltunen Thoren M."/>
            <person name="Johannesson H."/>
        </authorList>
    </citation>
    <scope>NUCLEOTIDE SEQUENCE</scope>
    <source>
        <strain evidence="10">CBS 314.62</strain>
    </source>
</reference>
<keyword evidence="3" id="KW-0808">Transferase</keyword>
<dbReference type="PROSITE" id="PS00606">
    <property type="entry name" value="KS3_1"/>
    <property type="match status" value="1"/>
</dbReference>
<feature type="domain" description="Carrier" evidence="7">
    <location>
        <begin position="1473"/>
        <end position="1552"/>
    </location>
</feature>
<feature type="region of interest" description="C-terminal hotdog fold" evidence="5">
    <location>
        <begin position="1269"/>
        <end position="1414"/>
    </location>
</feature>
<dbReference type="GO" id="GO:0006633">
    <property type="term" value="P:fatty acid biosynthetic process"/>
    <property type="evidence" value="ECO:0007669"/>
    <property type="project" value="InterPro"/>
</dbReference>
<dbReference type="InterPro" id="IPR030918">
    <property type="entry name" value="PT_fungal_PKS"/>
</dbReference>
<dbReference type="Proteomes" id="UP001270362">
    <property type="component" value="Unassembled WGS sequence"/>
</dbReference>
<evidence type="ECO:0000256" key="1">
    <source>
        <dbReference type="ARBA" id="ARBA00022450"/>
    </source>
</evidence>
<dbReference type="InterPro" id="IPR018201">
    <property type="entry name" value="Ketoacyl_synth_AS"/>
</dbReference>
<dbReference type="InterPro" id="IPR029058">
    <property type="entry name" value="AB_hydrolase_fold"/>
</dbReference>
<evidence type="ECO:0000256" key="6">
    <source>
        <dbReference type="SAM" id="MobiDB-lite"/>
    </source>
</evidence>
<dbReference type="Pfam" id="PF00550">
    <property type="entry name" value="PP-binding"/>
    <property type="match status" value="1"/>
</dbReference>
<dbReference type="InterPro" id="IPR016039">
    <property type="entry name" value="Thiolase-like"/>
</dbReference>
<keyword evidence="4" id="KW-0511">Multifunctional enzyme</keyword>
<comment type="caution">
    <text evidence="10">The sequence shown here is derived from an EMBL/GenBank/DDBJ whole genome shotgun (WGS) entry which is preliminary data.</text>
</comment>
<dbReference type="InterPro" id="IPR049900">
    <property type="entry name" value="PKS_mFAS_DH"/>
</dbReference>
<dbReference type="Pfam" id="PF22621">
    <property type="entry name" value="CurL-like_PKS_C"/>
    <property type="match status" value="1"/>
</dbReference>
<dbReference type="InterPro" id="IPR049551">
    <property type="entry name" value="PKS_DH_C"/>
</dbReference>
<dbReference type="SUPFAM" id="SSF55048">
    <property type="entry name" value="Probable ACP-binding domain of malonyl-CoA ACP transacylase"/>
    <property type="match status" value="1"/>
</dbReference>
<dbReference type="InterPro" id="IPR016035">
    <property type="entry name" value="Acyl_Trfase/lysoPLipase"/>
</dbReference>